<name>A0AAD4LHJ3_9AGAM</name>
<comment type="caution">
    <text evidence="1">The sequence shown here is derived from an EMBL/GenBank/DDBJ whole genome shotgun (WGS) entry which is preliminary data.</text>
</comment>
<gene>
    <name evidence="1" type="ORF">EDB92DRAFT_1861317</name>
</gene>
<sequence length="189" mass="20265">MQSILDRYRTRSIAQLTELRAIFYRKRPYLAAPAGPDLHFFFPVWMQGGATAAKRPNNGVPRTSCPIPTHASGLISLRLQSDTSDVSARSTSPTHPASHPCSLMQSFACHHGLSDAVAGHVSDCELSQLIFAHREAFLSCPSAHAGCSAGFGVLASLLEKFAQPTDGGSGMDVVRMLRTEAWLLSGLSA</sequence>
<organism evidence="1 2">
    <name type="scientific">Lactarius akahatsu</name>
    <dbReference type="NCBI Taxonomy" id="416441"/>
    <lineage>
        <taxon>Eukaryota</taxon>
        <taxon>Fungi</taxon>
        <taxon>Dikarya</taxon>
        <taxon>Basidiomycota</taxon>
        <taxon>Agaricomycotina</taxon>
        <taxon>Agaricomycetes</taxon>
        <taxon>Russulales</taxon>
        <taxon>Russulaceae</taxon>
        <taxon>Lactarius</taxon>
    </lineage>
</organism>
<evidence type="ECO:0000313" key="2">
    <source>
        <dbReference type="Proteomes" id="UP001201163"/>
    </source>
</evidence>
<protein>
    <submittedName>
        <fullName evidence="1">Uncharacterized protein</fullName>
    </submittedName>
</protein>
<evidence type="ECO:0000313" key="1">
    <source>
        <dbReference type="EMBL" id="KAH8991177.1"/>
    </source>
</evidence>
<accession>A0AAD4LHJ3</accession>
<dbReference type="Proteomes" id="UP001201163">
    <property type="component" value="Unassembled WGS sequence"/>
</dbReference>
<reference evidence="1" key="1">
    <citation type="submission" date="2022-01" db="EMBL/GenBank/DDBJ databases">
        <title>Comparative genomics reveals a dynamic genome evolution in the ectomycorrhizal milk-cap (Lactarius) mushrooms.</title>
        <authorList>
            <consortium name="DOE Joint Genome Institute"/>
            <person name="Lebreton A."/>
            <person name="Tang N."/>
            <person name="Kuo A."/>
            <person name="LaButti K."/>
            <person name="Drula E."/>
            <person name="Barry K."/>
            <person name="Clum A."/>
            <person name="Lipzen A."/>
            <person name="Mousain D."/>
            <person name="Ng V."/>
            <person name="Wang R."/>
            <person name="Wang X."/>
            <person name="Dai Y."/>
            <person name="Henrissat B."/>
            <person name="Grigoriev I.V."/>
            <person name="Guerin-Laguette A."/>
            <person name="Yu F."/>
            <person name="Martin F.M."/>
        </authorList>
    </citation>
    <scope>NUCLEOTIDE SEQUENCE</scope>
    <source>
        <strain evidence="1">QP</strain>
    </source>
</reference>
<dbReference type="EMBL" id="JAKELL010000027">
    <property type="protein sequence ID" value="KAH8991177.1"/>
    <property type="molecule type" value="Genomic_DNA"/>
</dbReference>
<keyword evidence="2" id="KW-1185">Reference proteome</keyword>
<proteinExistence type="predicted"/>
<dbReference type="AlphaFoldDB" id="A0AAD4LHJ3"/>